<evidence type="ECO:0000313" key="2">
    <source>
        <dbReference type="EMBL" id="WXK48114.1"/>
    </source>
</evidence>
<feature type="transmembrane region" description="Helical" evidence="1">
    <location>
        <begin position="161"/>
        <end position="186"/>
    </location>
</feature>
<keyword evidence="1" id="KW-0472">Membrane</keyword>
<sequence>MNFFDKFFDFVFDERKKISSKAAIIILVLFGVLLINNVLGISSNYVINNKIEQIQKLNLIISNPASDDVTIKSAKKIREEIFLRKSILEYSYDYFSKLSFRKETKTDNTSKSVKSLEDINTPNDFWFYFTASGVYIILGIAMIFLMLFIDKVSTISQRVAITLLLVTIFLGLGQFFYWLCSLIPMILSNSWLLNYLVNLIIQIGTIFTFIWINIKLQKLNL</sequence>
<accession>A0ABZ2Q180</accession>
<organism evidence="2 3">
    <name type="scientific">Flavobacterium ginsenosidimutans</name>
    <dbReference type="NCBI Taxonomy" id="687844"/>
    <lineage>
        <taxon>Bacteria</taxon>
        <taxon>Pseudomonadati</taxon>
        <taxon>Bacteroidota</taxon>
        <taxon>Flavobacteriia</taxon>
        <taxon>Flavobacteriales</taxon>
        <taxon>Flavobacteriaceae</taxon>
        <taxon>Flavobacterium</taxon>
    </lineage>
</organism>
<dbReference type="Proteomes" id="UP001447857">
    <property type="component" value="Chromosome"/>
</dbReference>
<proteinExistence type="predicted"/>
<gene>
    <name evidence="2" type="ORF">V6624_13880</name>
</gene>
<feature type="transmembrane region" description="Helical" evidence="1">
    <location>
        <begin position="192"/>
        <end position="214"/>
    </location>
</feature>
<protein>
    <submittedName>
        <fullName evidence="2">Uncharacterized protein</fullName>
    </submittedName>
</protein>
<feature type="transmembrane region" description="Helical" evidence="1">
    <location>
        <begin position="21"/>
        <end position="39"/>
    </location>
</feature>
<keyword evidence="1" id="KW-0812">Transmembrane</keyword>
<feature type="transmembrane region" description="Helical" evidence="1">
    <location>
        <begin position="125"/>
        <end position="149"/>
    </location>
</feature>
<dbReference type="EMBL" id="CP147988">
    <property type="protein sequence ID" value="WXK48114.1"/>
    <property type="molecule type" value="Genomic_DNA"/>
</dbReference>
<name>A0ABZ2Q180_9FLAO</name>
<reference evidence="2 3" key="1">
    <citation type="submission" date="2024-02" db="EMBL/GenBank/DDBJ databases">
        <title>complete genome of Flavobacterium ginsenosidimutans Str. YTB16.</title>
        <authorList>
            <person name="Wang Q."/>
        </authorList>
    </citation>
    <scope>NUCLEOTIDE SEQUENCE [LARGE SCALE GENOMIC DNA]</scope>
    <source>
        <strain evidence="2 3">YTB16</strain>
    </source>
</reference>
<evidence type="ECO:0000256" key="1">
    <source>
        <dbReference type="SAM" id="Phobius"/>
    </source>
</evidence>
<keyword evidence="3" id="KW-1185">Reference proteome</keyword>
<keyword evidence="1" id="KW-1133">Transmembrane helix</keyword>
<dbReference type="RefSeq" id="WP_338838982.1">
    <property type="nucleotide sequence ID" value="NZ_CP147988.1"/>
</dbReference>
<evidence type="ECO:0000313" key="3">
    <source>
        <dbReference type="Proteomes" id="UP001447857"/>
    </source>
</evidence>